<dbReference type="Pfam" id="PF03313">
    <property type="entry name" value="SDH_alpha"/>
    <property type="match status" value="1"/>
</dbReference>
<dbReference type="Proteomes" id="UP000095743">
    <property type="component" value="Chromosome"/>
</dbReference>
<dbReference type="PANTHER" id="PTHR30501:SF2">
    <property type="entry name" value="UPF0597 PROTEIN YHAM"/>
    <property type="match status" value="1"/>
</dbReference>
<dbReference type="RefSeq" id="WP_069974399.1">
    <property type="nucleotide sequence ID" value="NZ_CP017269.1"/>
</dbReference>
<evidence type="ECO:0000259" key="2">
    <source>
        <dbReference type="Pfam" id="PF03313"/>
    </source>
</evidence>
<organism evidence="3 4">
    <name type="scientific">Geosporobacter ferrireducens</name>
    <dbReference type="NCBI Taxonomy" id="1424294"/>
    <lineage>
        <taxon>Bacteria</taxon>
        <taxon>Bacillati</taxon>
        <taxon>Bacillota</taxon>
        <taxon>Clostridia</taxon>
        <taxon>Peptostreptococcales</taxon>
        <taxon>Thermotaleaceae</taxon>
        <taxon>Geosporobacter</taxon>
    </lineage>
</organism>
<dbReference type="EMBL" id="CP017269">
    <property type="protein sequence ID" value="AOT68832.1"/>
    <property type="molecule type" value="Genomic_DNA"/>
</dbReference>
<evidence type="ECO:0000256" key="1">
    <source>
        <dbReference type="HAMAP-Rule" id="MF_01845"/>
    </source>
</evidence>
<feature type="domain" description="Serine dehydratase-like alpha subunit" evidence="2">
    <location>
        <begin position="136"/>
        <end position="421"/>
    </location>
</feature>
<dbReference type="InterPro" id="IPR021144">
    <property type="entry name" value="UPF0597"/>
</dbReference>
<keyword evidence="4" id="KW-1185">Reference proteome</keyword>
<reference evidence="3 4" key="1">
    <citation type="submission" date="2016-09" db="EMBL/GenBank/DDBJ databases">
        <title>Genomic analysis reveals versatility of anaerobic energy metabolism of Geosporobacter ferrireducens IRF9 of phylum Firmicutes.</title>
        <authorList>
            <person name="Kim S.-J."/>
        </authorList>
    </citation>
    <scope>NUCLEOTIDE SEQUENCE [LARGE SCALE GENOMIC DNA]</scope>
    <source>
        <strain evidence="3 4">IRF9</strain>
    </source>
</reference>
<name>A0A1D8GD74_9FIRM</name>
<dbReference type="AlphaFoldDB" id="A0A1D8GD74"/>
<dbReference type="HAMAP" id="MF_01845">
    <property type="entry name" value="UPF0597"/>
    <property type="match status" value="1"/>
</dbReference>
<dbReference type="GO" id="GO:0019450">
    <property type="term" value="P:L-cysteine catabolic process to pyruvate"/>
    <property type="evidence" value="ECO:0007669"/>
    <property type="project" value="TreeGrafter"/>
</dbReference>
<dbReference type="PIRSF" id="PIRSF006054">
    <property type="entry name" value="UCP006054"/>
    <property type="match status" value="1"/>
</dbReference>
<proteinExistence type="inferred from homology"/>
<evidence type="ECO:0000313" key="4">
    <source>
        <dbReference type="Proteomes" id="UP000095743"/>
    </source>
</evidence>
<dbReference type="InterPro" id="IPR005130">
    <property type="entry name" value="Ser_deHydtase-like_asu"/>
</dbReference>
<protein>
    <recommendedName>
        <fullName evidence="1">UPF0597 protein Gferi_04255</fullName>
    </recommendedName>
</protein>
<dbReference type="PANTHER" id="PTHR30501">
    <property type="entry name" value="UPF0597 PROTEIN YHAM"/>
    <property type="match status" value="1"/>
</dbReference>
<dbReference type="KEGG" id="gfe:Gferi_04255"/>
<sequence length="428" mass="45392">MNLKAQIINTLKAEVVPALGCTEPVAVALACAKARELINNEEISNVNILVSPNIYKNGLCVGIPYTDEVGLQIAGALGIVGGKPEKELQVLEKLGDREIQLAKEMVKRKIVCLEIKDTQEKVYVEVTIQSKQSSAKVIISEKHNQFVYLEQNGTVLLNSMTNETLEKVNVSELYRTSIFEIIAAIESIDWQELAFLLDGLEMNAQVAKAALENSMGMGVGRGFLDNMNKGILSDDLINYAMMLTAAGADARMSGAPIPVMSSNGSGNHGLTAILPIAAYQKKFDATKESYARALAISHIVTGYIKHYTGRLSALCGCGVAAATGASVAIAWLMGADEEKINGTIKNMVANIAGMVCDGAKVGCALKLATAAATAIQSALLAMQCVIVPAKNGIVGLTAEESIKNLGQLGIEGMTVTDDVILGIMQNMQ</sequence>
<gene>
    <name evidence="3" type="ORF">Gferi_04255</name>
</gene>
<accession>A0A1D8GD74</accession>
<dbReference type="GO" id="GO:0080146">
    <property type="term" value="F:L-cysteine desulfhydrase activity"/>
    <property type="evidence" value="ECO:0007669"/>
    <property type="project" value="TreeGrafter"/>
</dbReference>
<comment type="similarity">
    <text evidence="1">Belongs to the UPF0597 family.</text>
</comment>
<dbReference type="STRING" id="1424294.Gferi_04255"/>
<dbReference type="OrthoDB" id="41906at2"/>
<evidence type="ECO:0000313" key="3">
    <source>
        <dbReference type="EMBL" id="AOT68832.1"/>
    </source>
</evidence>